<keyword evidence="2" id="KW-1185">Reference proteome</keyword>
<dbReference type="EMBL" id="JAVTTO010000001">
    <property type="protein sequence ID" value="MDT7831269.1"/>
    <property type="molecule type" value="Genomic_DNA"/>
</dbReference>
<accession>A0ABU3LC23</accession>
<evidence type="ECO:0000313" key="2">
    <source>
        <dbReference type="Proteomes" id="UP001257277"/>
    </source>
</evidence>
<dbReference type="RefSeq" id="WP_349240519.1">
    <property type="nucleotide sequence ID" value="NZ_JAVTTO010000001.1"/>
</dbReference>
<dbReference type="Proteomes" id="UP001257277">
    <property type="component" value="Unassembled WGS sequence"/>
</dbReference>
<gene>
    <name evidence="1" type="ORF">RQM59_02700</name>
</gene>
<evidence type="ECO:0008006" key="3">
    <source>
        <dbReference type="Google" id="ProtNLM"/>
    </source>
</evidence>
<comment type="caution">
    <text evidence="1">The sequence shown here is derived from an EMBL/GenBank/DDBJ whole genome shotgun (WGS) entry which is preliminary data.</text>
</comment>
<reference evidence="1 2" key="1">
    <citation type="submission" date="2023-09" db="EMBL/GenBank/DDBJ databases">
        <title>Novel taxa isolated from Blanes Bay.</title>
        <authorList>
            <person name="Rey-Velasco X."/>
            <person name="Lucena T."/>
        </authorList>
    </citation>
    <scope>NUCLEOTIDE SEQUENCE [LARGE SCALE GENOMIC DNA]</scope>
    <source>
        <strain evidence="1 2">S356</strain>
    </source>
</reference>
<evidence type="ECO:0000313" key="1">
    <source>
        <dbReference type="EMBL" id="MDT7831269.1"/>
    </source>
</evidence>
<name>A0ABU3LC23_9FLAO</name>
<organism evidence="1 2">
    <name type="scientific">Asprobacillus argus</name>
    <dbReference type="NCBI Taxonomy" id="3076534"/>
    <lineage>
        <taxon>Bacteria</taxon>
        <taxon>Pseudomonadati</taxon>
        <taxon>Bacteroidota</taxon>
        <taxon>Flavobacteriia</taxon>
        <taxon>Flavobacteriales</taxon>
        <taxon>Flavobacteriaceae</taxon>
        <taxon>Asprobacillus</taxon>
    </lineage>
</organism>
<sequence>MAKTLATLFFSLVLLMSIVTPTYIVLTEGNCEITAMKDKVGEDEEKKGKEAAKDLEVKNYFPNDNSYLFIGLEKKKRISFYSKNYVSYQKKQLSPPPEMRA</sequence>
<protein>
    <recommendedName>
        <fullName evidence="3">Transmembrane protein</fullName>
    </recommendedName>
</protein>
<proteinExistence type="predicted"/>